<evidence type="ECO:0000256" key="4">
    <source>
        <dbReference type="ARBA" id="ARBA00022553"/>
    </source>
</evidence>
<evidence type="ECO:0000256" key="11">
    <source>
        <dbReference type="ARBA" id="ARBA00047899"/>
    </source>
</evidence>
<evidence type="ECO:0000256" key="10">
    <source>
        <dbReference type="ARBA" id="ARBA00023180"/>
    </source>
</evidence>
<dbReference type="PANTHER" id="PTHR48006:SF81">
    <property type="entry name" value="PROTEIN KINASE DOMAIN-CONTAINING PROTEIN"/>
    <property type="match status" value="1"/>
</dbReference>
<dbReference type="Gene3D" id="2.60.120.430">
    <property type="entry name" value="Galactose-binding lectin"/>
    <property type="match status" value="1"/>
</dbReference>
<dbReference type="EMBL" id="JBBPBM010000006">
    <property type="protein sequence ID" value="KAK8578996.1"/>
    <property type="molecule type" value="Genomic_DNA"/>
</dbReference>
<dbReference type="Pfam" id="PF11721">
    <property type="entry name" value="Malectin"/>
    <property type="match status" value="1"/>
</dbReference>
<evidence type="ECO:0000256" key="7">
    <source>
        <dbReference type="ARBA" id="ARBA00022741"/>
    </source>
</evidence>
<evidence type="ECO:0000256" key="1">
    <source>
        <dbReference type="ARBA" id="ARBA00004479"/>
    </source>
</evidence>
<keyword evidence="9" id="KW-0675">Receptor</keyword>
<keyword evidence="4" id="KW-0597">Phosphoprotein</keyword>
<keyword evidence="16" id="KW-1185">Reference proteome</keyword>
<evidence type="ECO:0000256" key="8">
    <source>
        <dbReference type="ARBA" id="ARBA00022840"/>
    </source>
</evidence>
<comment type="subcellular location">
    <subcellularLocation>
        <location evidence="1">Membrane</location>
        <topology evidence="1">Single-pass type I membrane protein</topology>
    </subcellularLocation>
</comment>
<keyword evidence="13" id="KW-0472">Membrane</keyword>
<evidence type="ECO:0000256" key="2">
    <source>
        <dbReference type="ARBA" id="ARBA00012513"/>
    </source>
</evidence>
<keyword evidence="3" id="KW-0723">Serine/threonine-protein kinase</keyword>
<evidence type="ECO:0000259" key="14">
    <source>
        <dbReference type="Pfam" id="PF11721"/>
    </source>
</evidence>
<dbReference type="InterPro" id="IPR051824">
    <property type="entry name" value="LRR_Rcpt-Like_S/T_Kinase"/>
</dbReference>
<feature type="domain" description="Malectin" evidence="14">
    <location>
        <begin position="83"/>
        <end position="154"/>
    </location>
</feature>
<protein>
    <recommendedName>
        <fullName evidence="2">non-specific serine/threonine protein kinase</fullName>
        <ecNumber evidence="2">2.7.11.1</ecNumber>
    </recommendedName>
</protein>
<reference evidence="15 16" key="1">
    <citation type="journal article" date="2024" name="G3 (Bethesda)">
        <title>Genome assembly of Hibiscus sabdariffa L. provides insights into metabolisms of medicinal natural products.</title>
        <authorList>
            <person name="Kim T."/>
        </authorList>
    </citation>
    <scope>NUCLEOTIDE SEQUENCE [LARGE SCALE GENOMIC DNA]</scope>
    <source>
        <strain evidence="15">TK-2024</strain>
        <tissue evidence="15">Old leaves</tissue>
    </source>
</reference>
<dbReference type="EC" id="2.7.11.1" evidence="2"/>
<keyword evidence="5" id="KW-0808">Transferase</keyword>
<dbReference type="PANTHER" id="PTHR48006">
    <property type="entry name" value="LEUCINE-RICH REPEAT-CONTAINING PROTEIN DDB_G0281931-RELATED"/>
    <property type="match status" value="1"/>
</dbReference>
<evidence type="ECO:0000256" key="13">
    <source>
        <dbReference type="SAM" id="Phobius"/>
    </source>
</evidence>
<keyword evidence="10" id="KW-0325">Glycoprotein</keyword>
<evidence type="ECO:0000313" key="15">
    <source>
        <dbReference type="EMBL" id="KAK8578996.1"/>
    </source>
</evidence>
<dbReference type="Proteomes" id="UP001472677">
    <property type="component" value="Unassembled WGS sequence"/>
</dbReference>
<keyword evidence="6" id="KW-0732">Signal</keyword>
<dbReference type="InterPro" id="IPR021720">
    <property type="entry name" value="Malectin_dom"/>
</dbReference>
<keyword evidence="13" id="KW-1133">Transmembrane helix</keyword>
<dbReference type="Gene3D" id="3.30.200.20">
    <property type="entry name" value="Phosphorylase Kinase, domain 1"/>
    <property type="match status" value="1"/>
</dbReference>
<comment type="catalytic activity">
    <reaction evidence="11">
        <text>L-threonyl-[protein] + ATP = O-phospho-L-threonyl-[protein] + ADP + H(+)</text>
        <dbReference type="Rhea" id="RHEA:46608"/>
        <dbReference type="Rhea" id="RHEA-COMP:11060"/>
        <dbReference type="Rhea" id="RHEA-COMP:11605"/>
        <dbReference type="ChEBI" id="CHEBI:15378"/>
        <dbReference type="ChEBI" id="CHEBI:30013"/>
        <dbReference type="ChEBI" id="CHEBI:30616"/>
        <dbReference type="ChEBI" id="CHEBI:61977"/>
        <dbReference type="ChEBI" id="CHEBI:456216"/>
        <dbReference type="EC" id="2.7.11.1"/>
    </reaction>
</comment>
<comment type="caution">
    <text evidence="15">The sequence shown here is derived from an EMBL/GenBank/DDBJ whole genome shotgun (WGS) entry which is preliminary data.</text>
</comment>
<keyword evidence="3" id="KW-0418">Kinase</keyword>
<evidence type="ECO:0000256" key="3">
    <source>
        <dbReference type="ARBA" id="ARBA00022527"/>
    </source>
</evidence>
<evidence type="ECO:0000256" key="5">
    <source>
        <dbReference type="ARBA" id="ARBA00022679"/>
    </source>
</evidence>
<evidence type="ECO:0000256" key="12">
    <source>
        <dbReference type="ARBA" id="ARBA00048679"/>
    </source>
</evidence>
<organism evidence="15 16">
    <name type="scientific">Hibiscus sabdariffa</name>
    <name type="common">roselle</name>
    <dbReference type="NCBI Taxonomy" id="183260"/>
    <lineage>
        <taxon>Eukaryota</taxon>
        <taxon>Viridiplantae</taxon>
        <taxon>Streptophyta</taxon>
        <taxon>Embryophyta</taxon>
        <taxon>Tracheophyta</taxon>
        <taxon>Spermatophyta</taxon>
        <taxon>Magnoliopsida</taxon>
        <taxon>eudicotyledons</taxon>
        <taxon>Gunneridae</taxon>
        <taxon>Pentapetalae</taxon>
        <taxon>rosids</taxon>
        <taxon>malvids</taxon>
        <taxon>Malvales</taxon>
        <taxon>Malvaceae</taxon>
        <taxon>Malvoideae</taxon>
        <taxon>Hibiscus</taxon>
    </lineage>
</organism>
<keyword evidence="13" id="KW-0812">Transmembrane</keyword>
<feature type="transmembrane region" description="Helical" evidence="13">
    <location>
        <begin position="208"/>
        <end position="229"/>
    </location>
</feature>
<keyword evidence="7" id="KW-0547">Nucleotide-binding</keyword>
<accession>A0ABR2FDK6</accession>
<evidence type="ECO:0000256" key="6">
    <source>
        <dbReference type="ARBA" id="ARBA00022729"/>
    </source>
</evidence>
<proteinExistence type="predicted"/>
<evidence type="ECO:0000256" key="9">
    <source>
        <dbReference type="ARBA" id="ARBA00023170"/>
    </source>
</evidence>
<gene>
    <name evidence="15" type="ORF">V6N12_069331</name>
</gene>
<evidence type="ECO:0000313" key="16">
    <source>
        <dbReference type="Proteomes" id="UP001472677"/>
    </source>
</evidence>
<sequence length="382" mass="41528">MDSDVVSKSLIQFKPLLFSSALHSVYINCGGGPTTINGTAYEADLHKAGPSTFLQSESDTKWALSSTGVFLDENQSDDILVVTGRRIFDVYIQGKLVLKDFNIKQEAGGAGRPIVKPFAVNVTDGTLEIHFRWAGKGTTNIPRRGVYGPLISAISIFNPGRSSDVMIRLTSSLISCFTNLCDRLIYNVSEPAYRPLKSTTAVTRTAKMVGIVGGAVLAALLLIVGILWWKGCLRRERTLEQDGTSIAVKQLSVCLKQGNREFVTEIGMISALQHPHLAHVLKEQGNLLALVDIRIGSDYNIDELMTMIIVALLCTNPTASARPLMSSVVMKKNYGKLEDDDTDISQTKSMLADGAWTGSTSAADLYPVSLTSGYWQSRDSTN</sequence>
<name>A0ABR2FDK6_9ROSI</name>
<comment type="catalytic activity">
    <reaction evidence="12">
        <text>L-seryl-[protein] + ATP = O-phospho-L-seryl-[protein] + ADP + H(+)</text>
        <dbReference type="Rhea" id="RHEA:17989"/>
        <dbReference type="Rhea" id="RHEA-COMP:9863"/>
        <dbReference type="Rhea" id="RHEA-COMP:11604"/>
        <dbReference type="ChEBI" id="CHEBI:15378"/>
        <dbReference type="ChEBI" id="CHEBI:29999"/>
        <dbReference type="ChEBI" id="CHEBI:30616"/>
        <dbReference type="ChEBI" id="CHEBI:83421"/>
        <dbReference type="ChEBI" id="CHEBI:456216"/>
        <dbReference type="EC" id="2.7.11.1"/>
    </reaction>
</comment>
<keyword evidence="8" id="KW-0067">ATP-binding</keyword>